<dbReference type="OrthoDB" id="2149840at2759"/>
<evidence type="ECO:0008006" key="5">
    <source>
        <dbReference type="Google" id="ProtNLM"/>
    </source>
</evidence>
<protein>
    <recommendedName>
        <fullName evidence="5">Heparan-alpha-glucosaminide N-acetyltransferase</fullName>
    </recommendedName>
</protein>
<keyword evidence="2" id="KW-0812">Transmembrane</keyword>
<dbReference type="PANTHER" id="PTHR31061:SF24">
    <property type="entry name" value="LD22376P"/>
    <property type="match status" value="1"/>
</dbReference>
<dbReference type="PANTHER" id="PTHR31061">
    <property type="entry name" value="LD22376P"/>
    <property type="match status" value="1"/>
</dbReference>
<feature type="transmembrane region" description="Helical" evidence="2">
    <location>
        <begin position="12"/>
        <end position="30"/>
    </location>
</feature>
<feature type="transmembrane region" description="Helical" evidence="2">
    <location>
        <begin position="378"/>
        <end position="399"/>
    </location>
</feature>
<feature type="transmembrane region" description="Helical" evidence="2">
    <location>
        <begin position="216"/>
        <end position="237"/>
    </location>
</feature>
<feature type="transmembrane region" description="Helical" evidence="2">
    <location>
        <begin position="296"/>
        <end position="315"/>
    </location>
</feature>
<dbReference type="Proteomes" id="UP000683360">
    <property type="component" value="Unassembled WGS sequence"/>
</dbReference>
<evidence type="ECO:0000256" key="1">
    <source>
        <dbReference type="SAM" id="MobiDB-lite"/>
    </source>
</evidence>
<keyword evidence="4" id="KW-1185">Reference proteome</keyword>
<comment type="caution">
    <text evidence="3">The sequence shown here is derived from an EMBL/GenBank/DDBJ whole genome shotgun (WGS) entry which is preliminary data.</text>
</comment>
<feature type="transmembrane region" description="Helical" evidence="2">
    <location>
        <begin position="130"/>
        <end position="153"/>
    </location>
</feature>
<feature type="compositionally biased region" description="Polar residues" evidence="1">
    <location>
        <begin position="189"/>
        <end position="200"/>
    </location>
</feature>
<feature type="transmembrane region" description="Helical" evidence="2">
    <location>
        <begin position="257"/>
        <end position="275"/>
    </location>
</feature>
<dbReference type="EMBL" id="CAJPWZ010000305">
    <property type="protein sequence ID" value="CAG2189812.1"/>
    <property type="molecule type" value="Genomic_DNA"/>
</dbReference>
<evidence type="ECO:0000256" key="2">
    <source>
        <dbReference type="SAM" id="Phobius"/>
    </source>
</evidence>
<feature type="region of interest" description="Disordered" evidence="1">
    <location>
        <begin position="177"/>
        <end position="207"/>
    </location>
</feature>
<sequence length="457" mass="51190">MAACSFKNLTGRILSIYVLFLSPLLVSSVMQTNYLLVSTITEECYTCDLQPTVVVNYSSSCTILLDSRWSMRVAIKGLNPAYSTSSSCSEFNLTTHFKEYGEYNIYVELMKDKIKCKGPILMNAPADSNIPIYIMLGGFVFAAAVFVLGIKFYRGHLCSKLLMQSGNEHLIDPSSYASQDLGSSPDLGTMQTNINPTGTPESKKPKKERLKSLDTFRGISIVIMIFCNYGGGKYWFIKHSKWNGLTVADLVFPCIQRFAGTYLITATLHMFFAKLEDGPNTPVRTNPVRDITDYPLEWIINFLFIGIYYILMFGLDVPGCPKGYLGPGGLSENSSHFNCTGGASGYIDRQFFGLDHIYQNPTSKEIYKNTIAYDPEGLLGTLTSCVICFLGLQAGKIFMTFKNRQQRVKRLLIWGFALCLIAGILCKFSKNEGWIRSIKTYGQCHLYSVLEDLPLFY</sequence>
<reference evidence="3" key="1">
    <citation type="submission" date="2021-03" db="EMBL/GenBank/DDBJ databases">
        <authorList>
            <person name="Bekaert M."/>
        </authorList>
    </citation>
    <scope>NUCLEOTIDE SEQUENCE</scope>
</reference>
<evidence type="ECO:0000313" key="4">
    <source>
        <dbReference type="Proteomes" id="UP000683360"/>
    </source>
</evidence>
<name>A0A8S3Q2K3_MYTED</name>
<proteinExistence type="predicted"/>
<feature type="transmembrane region" description="Helical" evidence="2">
    <location>
        <begin position="411"/>
        <end position="430"/>
    </location>
</feature>
<organism evidence="3 4">
    <name type="scientific">Mytilus edulis</name>
    <name type="common">Blue mussel</name>
    <dbReference type="NCBI Taxonomy" id="6550"/>
    <lineage>
        <taxon>Eukaryota</taxon>
        <taxon>Metazoa</taxon>
        <taxon>Spiralia</taxon>
        <taxon>Lophotrochozoa</taxon>
        <taxon>Mollusca</taxon>
        <taxon>Bivalvia</taxon>
        <taxon>Autobranchia</taxon>
        <taxon>Pteriomorphia</taxon>
        <taxon>Mytilida</taxon>
        <taxon>Mytiloidea</taxon>
        <taxon>Mytilidae</taxon>
        <taxon>Mytilinae</taxon>
        <taxon>Mytilus</taxon>
    </lineage>
</organism>
<evidence type="ECO:0000313" key="3">
    <source>
        <dbReference type="EMBL" id="CAG2189812.1"/>
    </source>
</evidence>
<keyword evidence="2" id="KW-0472">Membrane</keyword>
<accession>A0A8S3Q2K3</accession>
<keyword evidence="2" id="KW-1133">Transmembrane helix</keyword>
<gene>
    <name evidence="3" type="ORF">MEDL_5165</name>
</gene>
<dbReference type="AlphaFoldDB" id="A0A8S3Q2K3"/>